<dbReference type="SUPFAM" id="SSF46689">
    <property type="entry name" value="Homeodomain-like"/>
    <property type="match status" value="1"/>
</dbReference>
<dbReference type="SMART" id="SM00342">
    <property type="entry name" value="HTH_ARAC"/>
    <property type="match status" value="1"/>
</dbReference>
<keyword evidence="4" id="KW-0812">Transmembrane</keyword>
<feature type="domain" description="HTH araC/xylS-type" evidence="5">
    <location>
        <begin position="178"/>
        <end position="276"/>
    </location>
</feature>
<evidence type="ECO:0000313" key="6">
    <source>
        <dbReference type="EMBL" id="MEZ0454675.1"/>
    </source>
</evidence>
<evidence type="ECO:0000256" key="3">
    <source>
        <dbReference type="ARBA" id="ARBA00023163"/>
    </source>
</evidence>
<gene>
    <name evidence="6" type="ORF">ABTW24_24005</name>
</gene>
<name>A0ABV4HJE7_9SPHI</name>
<comment type="caution">
    <text evidence="6">The sequence shown here is derived from an EMBL/GenBank/DDBJ whole genome shotgun (WGS) entry which is preliminary data.</text>
</comment>
<dbReference type="PROSITE" id="PS01124">
    <property type="entry name" value="HTH_ARAC_FAMILY_2"/>
    <property type="match status" value="1"/>
</dbReference>
<dbReference type="Pfam" id="PF12833">
    <property type="entry name" value="HTH_18"/>
    <property type="match status" value="1"/>
</dbReference>
<accession>A0ABV4HJE7</accession>
<keyword evidence="3" id="KW-0804">Transcription</keyword>
<keyword evidence="2" id="KW-0238">DNA-binding</keyword>
<reference evidence="6 7" key="1">
    <citation type="submission" date="2024-06" db="EMBL/GenBank/DDBJ databases">
        <title>Soil Sphingobacterium thalpophilum.</title>
        <authorList>
            <person name="Yang J."/>
            <person name="Li J."/>
        </authorList>
    </citation>
    <scope>NUCLEOTIDE SEQUENCE [LARGE SCALE GENOMIC DNA]</scope>
    <source>
        <strain evidence="6 7">22g91tb</strain>
    </source>
</reference>
<keyword evidence="7" id="KW-1185">Reference proteome</keyword>
<sequence>MMNSIQIIDQSELPLADEEYYYHPLTTACILLRSGHAMVNCNGSTVHLHAGNIFFIGYGKYYSFLKISDDASFKILNYDKNFSSRIRLSVSKYDAYRLININNAVPFSPAAGDFETIWTLTSTLHVNCKRLVKQQKDFFARANTNIFMAIIYLLAAVIYDTGESSGTVRNKRKEEITVQFLQLVADHYKVHRDLAFYATVLNISIKYLSVSVKEITNDSPSDILSNWLITEARAQLIVSNKTINQLAQEFHFSDQYAFSKFFKKHVGVTPSLFRERQSTTVTN</sequence>
<keyword evidence="4" id="KW-0472">Membrane</keyword>
<protein>
    <submittedName>
        <fullName evidence="6">AraC family transcriptional regulator</fullName>
    </submittedName>
</protein>
<evidence type="ECO:0000313" key="7">
    <source>
        <dbReference type="Proteomes" id="UP001566204"/>
    </source>
</evidence>
<evidence type="ECO:0000256" key="1">
    <source>
        <dbReference type="ARBA" id="ARBA00023015"/>
    </source>
</evidence>
<dbReference type="PANTHER" id="PTHR43280:SF32">
    <property type="entry name" value="TRANSCRIPTIONAL REGULATORY PROTEIN"/>
    <property type="match status" value="1"/>
</dbReference>
<dbReference type="InterPro" id="IPR018060">
    <property type="entry name" value="HTH_AraC"/>
</dbReference>
<organism evidence="6 7">
    <name type="scientific">Sphingobacterium thalpophilum</name>
    <dbReference type="NCBI Taxonomy" id="259"/>
    <lineage>
        <taxon>Bacteria</taxon>
        <taxon>Pseudomonadati</taxon>
        <taxon>Bacteroidota</taxon>
        <taxon>Sphingobacteriia</taxon>
        <taxon>Sphingobacteriales</taxon>
        <taxon>Sphingobacteriaceae</taxon>
        <taxon>Sphingobacterium</taxon>
    </lineage>
</organism>
<evidence type="ECO:0000259" key="5">
    <source>
        <dbReference type="PROSITE" id="PS01124"/>
    </source>
</evidence>
<dbReference type="InterPro" id="IPR009057">
    <property type="entry name" value="Homeodomain-like_sf"/>
</dbReference>
<dbReference type="EMBL" id="JBEOQB010000008">
    <property type="protein sequence ID" value="MEZ0454675.1"/>
    <property type="molecule type" value="Genomic_DNA"/>
</dbReference>
<keyword evidence="4" id="KW-1133">Transmembrane helix</keyword>
<evidence type="ECO:0000256" key="4">
    <source>
        <dbReference type="SAM" id="Phobius"/>
    </source>
</evidence>
<feature type="transmembrane region" description="Helical" evidence="4">
    <location>
        <begin position="138"/>
        <end position="159"/>
    </location>
</feature>
<keyword evidence="1" id="KW-0805">Transcription regulation</keyword>
<evidence type="ECO:0000256" key="2">
    <source>
        <dbReference type="ARBA" id="ARBA00023125"/>
    </source>
</evidence>
<proteinExistence type="predicted"/>
<dbReference type="PANTHER" id="PTHR43280">
    <property type="entry name" value="ARAC-FAMILY TRANSCRIPTIONAL REGULATOR"/>
    <property type="match status" value="1"/>
</dbReference>
<dbReference type="RefSeq" id="WP_370484111.1">
    <property type="nucleotide sequence ID" value="NZ_JBEOQA010000002.1"/>
</dbReference>
<dbReference type="Proteomes" id="UP001566204">
    <property type="component" value="Unassembled WGS sequence"/>
</dbReference>
<dbReference type="Gene3D" id="1.10.10.60">
    <property type="entry name" value="Homeodomain-like"/>
    <property type="match status" value="1"/>
</dbReference>